<feature type="region of interest" description="Disordered" evidence="1">
    <location>
        <begin position="55"/>
        <end position="83"/>
    </location>
</feature>
<feature type="compositionally biased region" description="Polar residues" evidence="1">
    <location>
        <begin position="327"/>
        <end position="338"/>
    </location>
</feature>
<dbReference type="WBParaSite" id="MCU_001662-RA">
    <property type="protein sequence ID" value="MCU_001662-RA"/>
    <property type="gene ID" value="MCU_001662"/>
</dbReference>
<feature type="compositionally biased region" description="Pro residues" evidence="1">
    <location>
        <begin position="65"/>
        <end position="76"/>
    </location>
</feature>
<name>A0A5K3EMK2_MESCO</name>
<feature type="region of interest" description="Disordered" evidence="1">
    <location>
        <begin position="144"/>
        <end position="173"/>
    </location>
</feature>
<dbReference type="AlphaFoldDB" id="A0A5K3EMK2"/>
<feature type="compositionally biased region" description="Polar residues" evidence="1">
    <location>
        <begin position="203"/>
        <end position="232"/>
    </location>
</feature>
<dbReference type="WBParaSite" id="MCU_001662-RB">
    <property type="protein sequence ID" value="MCU_001662-RB"/>
    <property type="gene ID" value="MCU_001662"/>
</dbReference>
<feature type="region of interest" description="Disordered" evidence="1">
    <location>
        <begin position="197"/>
        <end position="239"/>
    </location>
</feature>
<accession>A0A5K3EMK2</accession>
<proteinExistence type="predicted"/>
<organism evidence="3">
    <name type="scientific">Mesocestoides corti</name>
    <name type="common">Flatworm</name>
    <dbReference type="NCBI Taxonomy" id="53468"/>
    <lineage>
        <taxon>Eukaryota</taxon>
        <taxon>Metazoa</taxon>
        <taxon>Spiralia</taxon>
        <taxon>Lophotrochozoa</taxon>
        <taxon>Platyhelminthes</taxon>
        <taxon>Cestoda</taxon>
        <taxon>Eucestoda</taxon>
        <taxon>Cyclophyllidea</taxon>
        <taxon>Mesocestoididae</taxon>
        <taxon>Mesocestoides</taxon>
    </lineage>
</organism>
<reference evidence="2 3" key="1">
    <citation type="submission" date="2019-11" db="UniProtKB">
        <authorList>
            <consortium name="WormBaseParasite"/>
        </authorList>
    </citation>
    <scope>IDENTIFICATION</scope>
</reference>
<feature type="region of interest" description="Disordered" evidence="1">
    <location>
        <begin position="321"/>
        <end position="347"/>
    </location>
</feature>
<feature type="compositionally biased region" description="Polar residues" evidence="1">
    <location>
        <begin position="148"/>
        <end position="173"/>
    </location>
</feature>
<evidence type="ECO:0000256" key="1">
    <source>
        <dbReference type="SAM" id="MobiDB-lite"/>
    </source>
</evidence>
<sequence>MSELTQRSSSTDDFARSPFASPTAYLSVRQVNMSDPRPLPSGRISRLASKVDTLSLVESHNARLPRPPPPPPPSTSPFPQISLDDANLPKSFNCLCPLSTPQGADTDAPWYRFCRPAAPVPLACDGFEAASPLTAVLPTDVTPGAQLDQENLSPSHAPSSLGSPPSPTYGQPLTTVSNILQSPIMFGERLPKWSVLRRPESNPMPTRPSSVDSLNHPSASQLEGDQNINSSRDSPHTPLVSAFDRRRSCFTSLAAPGLTRPTVLKRGPAMSVDVVATRASDFHATKRSATSNRSISEGCSVKKIRMYSLVPSENSAFLPVGHRGSLPKSSEVSPTDPGTPTLPPSFV</sequence>
<evidence type="ECO:0000313" key="3">
    <source>
        <dbReference type="WBParaSite" id="MCU_001662-RB"/>
    </source>
</evidence>
<evidence type="ECO:0000313" key="2">
    <source>
        <dbReference type="WBParaSite" id="MCU_001662-RA"/>
    </source>
</evidence>
<protein>
    <submittedName>
        <fullName evidence="2 3">Uncharacterized protein</fullName>
    </submittedName>
</protein>